<feature type="domain" description="Ricin B lectin" evidence="2">
    <location>
        <begin position="6"/>
        <end position="123"/>
    </location>
</feature>
<dbReference type="PROSITE" id="PS50231">
    <property type="entry name" value="RICIN_B_LECTIN"/>
    <property type="match status" value="1"/>
</dbReference>
<dbReference type="Gene3D" id="2.80.10.50">
    <property type="match status" value="2"/>
</dbReference>
<protein>
    <submittedName>
        <fullName evidence="3">RICIN domain-containing protein</fullName>
    </submittedName>
</protein>
<evidence type="ECO:0000259" key="2">
    <source>
        <dbReference type="SMART" id="SM00458"/>
    </source>
</evidence>
<name>A0ABV1TMT5_9ACTN</name>
<dbReference type="InterPro" id="IPR000772">
    <property type="entry name" value="Ricin_B_lectin"/>
</dbReference>
<feature type="compositionally biased region" description="Low complexity" evidence="1">
    <location>
        <begin position="1"/>
        <end position="12"/>
    </location>
</feature>
<dbReference type="SUPFAM" id="SSF50370">
    <property type="entry name" value="Ricin B-like lectins"/>
    <property type="match status" value="1"/>
</dbReference>
<dbReference type="Proteomes" id="UP001490365">
    <property type="component" value="Unassembled WGS sequence"/>
</dbReference>
<feature type="region of interest" description="Disordered" evidence="1">
    <location>
        <begin position="1"/>
        <end position="21"/>
    </location>
</feature>
<accession>A0ABV1TMT5</accession>
<dbReference type="EMBL" id="JBEOZM010000013">
    <property type="protein sequence ID" value="MER6270948.1"/>
    <property type="molecule type" value="Genomic_DNA"/>
</dbReference>
<proteinExistence type="predicted"/>
<dbReference type="InterPro" id="IPR035992">
    <property type="entry name" value="Ricin_B-like_lectins"/>
</dbReference>
<reference evidence="3 4" key="1">
    <citation type="submission" date="2024-06" db="EMBL/GenBank/DDBJ databases">
        <title>The Natural Products Discovery Center: Release of the First 8490 Sequenced Strains for Exploring Actinobacteria Biosynthetic Diversity.</title>
        <authorList>
            <person name="Kalkreuter E."/>
            <person name="Kautsar S.A."/>
            <person name="Yang D."/>
            <person name="Bader C.D."/>
            <person name="Teijaro C.N."/>
            <person name="Fluegel L."/>
            <person name="Davis C.M."/>
            <person name="Simpson J.R."/>
            <person name="Lauterbach L."/>
            <person name="Steele A.D."/>
            <person name="Gui C."/>
            <person name="Meng S."/>
            <person name="Li G."/>
            <person name="Viehrig K."/>
            <person name="Ye F."/>
            <person name="Su P."/>
            <person name="Kiefer A.F."/>
            <person name="Nichols A."/>
            <person name="Cepeda A.J."/>
            <person name="Yan W."/>
            <person name="Fan B."/>
            <person name="Jiang Y."/>
            <person name="Adhikari A."/>
            <person name="Zheng C.-J."/>
            <person name="Schuster L."/>
            <person name="Cowan T.M."/>
            <person name="Smanski M.J."/>
            <person name="Chevrette M.G."/>
            <person name="De Carvalho L.P.S."/>
            <person name="Shen B."/>
        </authorList>
    </citation>
    <scope>NUCLEOTIDE SEQUENCE [LARGE SCALE GENOMIC DNA]</scope>
    <source>
        <strain evidence="3 4">NPDC001694</strain>
    </source>
</reference>
<sequence>MAGQRPAELLPQGPGPGGEAALLGTSGAAIATCTGAADQSWSYDAKGTLKGPNGYLTASGSGLTAVPDPTGDASQRWLLNANGQILSEASGKCLDVSGQATADGSKVILYSCTGGTNEAWTRQ</sequence>
<dbReference type="Pfam" id="PF00652">
    <property type="entry name" value="Ricin_B_lectin"/>
    <property type="match status" value="1"/>
</dbReference>
<comment type="caution">
    <text evidence="3">The sequence shown here is derived from an EMBL/GenBank/DDBJ whole genome shotgun (WGS) entry which is preliminary data.</text>
</comment>
<gene>
    <name evidence="3" type="ORF">ABT211_27190</name>
</gene>
<evidence type="ECO:0000256" key="1">
    <source>
        <dbReference type="SAM" id="MobiDB-lite"/>
    </source>
</evidence>
<evidence type="ECO:0000313" key="4">
    <source>
        <dbReference type="Proteomes" id="UP001490365"/>
    </source>
</evidence>
<keyword evidence="4" id="KW-1185">Reference proteome</keyword>
<dbReference type="RefSeq" id="WP_351959364.1">
    <property type="nucleotide sequence ID" value="NZ_JBEOZM010000013.1"/>
</dbReference>
<organism evidence="3 4">
    <name type="scientific">Streptomyces sp. 900105755</name>
    <dbReference type="NCBI Taxonomy" id="3154389"/>
    <lineage>
        <taxon>Bacteria</taxon>
        <taxon>Bacillati</taxon>
        <taxon>Actinomycetota</taxon>
        <taxon>Actinomycetes</taxon>
        <taxon>Kitasatosporales</taxon>
        <taxon>Streptomycetaceae</taxon>
        <taxon>Streptomyces</taxon>
    </lineage>
</organism>
<evidence type="ECO:0000313" key="3">
    <source>
        <dbReference type="EMBL" id="MER6270948.1"/>
    </source>
</evidence>
<dbReference type="SMART" id="SM00458">
    <property type="entry name" value="RICIN"/>
    <property type="match status" value="1"/>
</dbReference>